<dbReference type="EMBL" id="UHIO01000001">
    <property type="protein sequence ID" value="SUP41760.1"/>
    <property type="molecule type" value="Genomic_DNA"/>
</dbReference>
<proteinExistence type="predicted"/>
<keyword evidence="6" id="KW-1185">Reference proteome</keyword>
<evidence type="ECO:0000259" key="4">
    <source>
        <dbReference type="PROSITE" id="PS50995"/>
    </source>
</evidence>
<dbReference type="GO" id="GO:0003700">
    <property type="term" value="F:DNA-binding transcription factor activity"/>
    <property type="evidence" value="ECO:0007669"/>
    <property type="project" value="InterPro"/>
</dbReference>
<dbReference type="Proteomes" id="UP000255367">
    <property type="component" value="Unassembled WGS sequence"/>
</dbReference>
<dbReference type="PANTHER" id="PTHR42756">
    <property type="entry name" value="TRANSCRIPTIONAL REGULATOR, MARR"/>
    <property type="match status" value="1"/>
</dbReference>
<dbReference type="PRINTS" id="PR00598">
    <property type="entry name" value="HTHMARR"/>
</dbReference>
<dbReference type="InterPro" id="IPR036390">
    <property type="entry name" value="WH_DNA-bd_sf"/>
</dbReference>
<keyword evidence="2" id="KW-0238">DNA-binding</keyword>
<dbReference type="Pfam" id="PF01047">
    <property type="entry name" value="MarR"/>
    <property type="match status" value="1"/>
</dbReference>
<dbReference type="SUPFAM" id="SSF46785">
    <property type="entry name" value="Winged helix' DNA-binding domain"/>
    <property type="match status" value="1"/>
</dbReference>
<evidence type="ECO:0000256" key="1">
    <source>
        <dbReference type="ARBA" id="ARBA00023015"/>
    </source>
</evidence>
<reference evidence="5 6" key="1">
    <citation type="submission" date="2018-06" db="EMBL/GenBank/DDBJ databases">
        <authorList>
            <consortium name="Pathogen Informatics"/>
            <person name="Doyle S."/>
        </authorList>
    </citation>
    <scope>NUCLEOTIDE SEQUENCE [LARGE SCALE GENOMIC DNA]</scope>
    <source>
        <strain evidence="5 6">NCTC12020</strain>
    </source>
</reference>
<dbReference type="PROSITE" id="PS50995">
    <property type="entry name" value="HTH_MARR_2"/>
    <property type="match status" value="1"/>
</dbReference>
<sequence>MDREIGYLIGRIHLLSNRLLNRLLQEHNITSFNSEQGKILYQLWKNDGITMSELATNTGLALNTLSKMLQTMEQQHLVERRVKDGDKRSKRIFLTPLSKQAKADSAIISQMMTSKAYNGFSESEILHFEAQLRKILSNLE</sequence>
<dbReference type="RefSeq" id="WP_172460546.1">
    <property type="nucleotide sequence ID" value="NZ_UHIO01000001.1"/>
</dbReference>
<feature type="domain" description="HTH marR-type" evidence="4">
    <location>
        <begin position="1"/>
        <end position="137"/>
    </location>
</feature>
<keyword evidence="1" id="KW-0805">Transcription regulation</keyword>
<dbReference type="GO" id="GO:0003677">
    <property type="term" value="F:DNA binding"/>
    <property type="evidence" value="ECO:0007669"/>
    <property type="project" value="UniProtKB-KW"/>
</dbReference>
<evidence type="ECO:0000313" key="6">
    <source>
        <dbReference type="Proteomes" id="UP000255367"/>
    </source>
</evidence>
<keyword evidence="3" id="KW-0804">Transcription</keyword>
<name>A0A380NJC6_9FIRM</name>
<dbReference type="InterPro" id="IPR000835">
    <property type="entry name" value="HTH_MarR-typ"/>
</dbReference>
<protein>
    <submittedName>
        <fullName evidence="5">Transcriptional regulator SlyA</fullName>
    </submittedName>
</protein>
<organism evidence="5 6">
    <name type="scientific">Veillonella criceti</name>
    <dbReference type="NCBI Taxonomy" id="103891"/>
    <lineage>
        <taxon>Bacteria</taxon>
        <taxon>Bacillati</taxon>
        <taxon>Bacillota</taxon>
        <taxon>Negativicutes</taxon>
        <taxon>Veillonellales</taxon>
        <taxon>Veillonellaceae</taxon>
        <taxon>Veillonella</taxon>
    </lineage>
</organism>
<evidence type="ECO:0000256" key="3">
    <source>
        <dbReference type="ARBA" id="ARBA00023163"/>
    </source>
</evidence>
<accession>A0A380NJC6</accession>
<dbReference type="Gene3D" id="1.10.10.10">
    <property type="entry name" value="Winged helix-like DNA-binding domain superfamily/Winged helix DNA-binding domain"/>
    <property type="match status" value="1"/>
</dbReference>
<dbReference type="InterPro" id="IPR036388">
    <property type="entry name" value="WH-like_DNA-bd_sf"/>
</dbReference>
<dbReference type="SMART" id="SM00347">
    <property type="entry name" value="HTH_MARR"/>
    <property type="match status" value="1"/>
</dbReference>
<evidence type="ECO:0000313" key="5">
    <source>
        <dbReference type="EMBL" id="SUP41760.1"/>
    </source>
</evidence>
<gene>
    <name evidence="5" type="ORF">NCTC12020_00662</name>
</gene>
<dbReference type="PANTHER" id="PTHR42756:SF1">
    <property type="entry name" value="TRANSCRIPTIONAL REPRESSOR OF EMRAB OPERON"/>
    <property type="match status" value="1"/>
</dbReference>
<evidence type="ECO:0000256" key="2">
    <source>
        <dbReference type="ARBA" id="ARBA00023125"/>
    </source>
</evidence>
<dbReference type="AlphaFoldDB" id="A0A380NJC6"/>